<accession>A0A0E9T6X0</accession>
<proteinExistence type="predicted"/>
<dbReference type="EMBL" id="GBXM01059420">
    <property type="protein sequence ID" value="JAH49157.1"/>
    <property type="molecule type" value="Transcribed_RNA"/>
</dbReference>
<name>A0A0E9T6X0_ANGAN</name>
<sequence>MRLHSFKKSVRSPAECFVRQMENHPGADCGNLH</sequence>
<reference evidence="1" key="2">
    <citation type="journal article" date="2015" name="Fish Shellfish Immunol.">
        <title>Early steps in the European eel (Anguilla anguilla)-Vibrio vulnificus interaction in the gills: Role of the RtxA13 toxin.</title>
        <authorList>
            <person name="Callol A."/>
            <person name="Pajuelo D."/>
            <person name="Ebbesson L."/>
            <person name="Teles M."/>
            <person name="MacKenzie S."/>
            <person name="Amaro C."/>
        </authorList>
    </citation>
    <scope>NUCLEOTIDE SEQUENCE</scope>
</reference>
<protein>
    <submittedName>
        <fullName evidence="1">Uncharacterized protein</fullName>
    </submittedName>
</protein>
<evidence type="ECO:0000313" key="1">
    <source>
        <dbReference type="EMBL" id="JAH49157.1"/>
    </source>
</evidence>
<organism evidence="1">
    <name type="scientific">Anguilla anguilla</name>
    <name type="common">European freshwater eel</name>
    <name type="synonym">Muraena anguilla</name>
    <dbReference type="NCBI Taxonomy" id="7936"/>
    <lineage>
        <taxon>Eukaryota</taxon>
        <taxon>Metazoa</taxon>
        <taxon>Chordata</taxon>
        <taxon>Craniata</taxon>
        <taxon>Vertebrata</taxon>
        <taxon>Euteleostomi</taxon>
        <taxon>Actinopterygii</taxon>
        <taxon>Neopterygii</taxon>
        <taxon>Teleostei</taxon>
        <taxon>Anguilliformes</taxon>
        <taxon>Anguillidae</taxon>
        <taxon>Anguilla</taxon>
    </lineage>
</organism>
<dbReference type="AlphaFoldDB" id="A0A0E9T6X0"/>
<reference evidence="1" key="1">
    <citation type="submission" date="2014-11" db="EMBL/GenBank/DDBJ databases">
        <authorList>
            <person name="Amaro Gonzalez C."/>
        </authorList>
    </citation>
    <scope>NUCLEOTIDE SEQUENCE</scope>
</reference>